<feature type="compositionally biased region" description="Basic and acidic residues" evidence="1">
    <location>
        <begin position="12"/>
        <end position="28"/>
    </location>
</feature>
<accession>A0AAD8KPY2</accession>
<organism evidence="2 3">
    <name type="scientific">Tagetes erecta</name>
    <name type="common">African marigold</name>
    <dbReference type="NCBI Taxonomy" id="13708"/>
    <lineage>
        <taxon>Eukaryota</taxon>
        <taxon>Viridiplantae</taxon>
        <taxon>Streptophyta</taxon>
        <taxon>Embryophyta</taxon>
        <taxon>Tracheophyta</taxon>
        <taxon>Spermatophyta</taxon>
        <taxon>Magnoliopsida</taxon>
        <taxon>eudicotyledons</taxon>
        <taxon>Gunneridae</taxon>
        <taxon>Pentapetalae</taxon>
        <taxon>asterids</taxon>
        <taxon>campanulids</taxon>
        <taxon>Asterales</taxon>
        <taxon>Asteraceae</taxon>
        <taxon>Asteroideae</taxon>
        <taxon>Heliantheae alliance</taxon>
        <taxon>Tageteae</taxon>
        <taxon>Tagetes</taxon>
    </lineage>
</organism>
<proteinExistence type="predicted"/>
<keyword evidence="3" id="KW-1185">Reference proteome</keyword>
<protein>
    <submittedName>
        <fullName evidence="2">Uncharacterized protein</fullName>
    </submittedName>
</protein>
<sequence>MPKSSSAPNQGKHIENVPKTDAQDHRETTSGQSGVPKESAIAKETQETKERERVVRMKYLRSLFANTDQYDESFDLSDFELEMPKTEHTTKEGTLTGSA</sequence>
<comment type="caution">
    <text evidence="2">The sequence shown here is derived from an EMBL/GenBank/DDBJ whole genome shotgun (WGS) entry which is preliminary data.</text>
</comment>
<dbReference type="Proteomes" id="UP001229421">
    <property type="component" value="Unassembled WGS sequence"/>
</dbReference>
<dbReference type="EMBL" id="JAUHHV010000004">
    <property type="protein sequence ID" value="KAK1427169.1"/>
    <property type="molecule type" value="Genomic_DNA"/>
</dbReference>
<evidence type="ECO:0000313" key="3">
    <source>
        <dbReference type="Proteomes" id="UP001229421"/>
    </source>
</evidence>
<feature type="compositionally biased region" description="Basic and acidic residues" evidence="1">
    <location>
        <begin position="40"/>
        <end position="51"/>
    </location>
</feature>
<dbReference type="AlphaFoldDB" id="A0AAD8KPY2"/>
<feature type="region of interest" description="Disordered" evidence="1">
    <location>
        <begin position="1"/>
        <end position="51"/>
    </location>
</feature>
<name>A0AAD8KPY2_TARER</name>
<evidence type="ECO:0000256" key="1">
    <source>
        <dbReference type="SAM" id="MobiDB-lite"/>
    </source>
</evidence>
<reference evidence="2" key="1">
    <citation type="journal article" date="2023" name="bioRxiv">
        <title>Improved chromosome-level genome assembly for marigold (Tagetes erecta).</title>
        <authorList>
            <person name="Jiang F."/>
            <person name="Yuan L."/>
            <person name="Wang S."/>
            <person name="Wang H."/>
            <person name="Xu D."/>
            <person name="Wang A."/>
            <person name="Fan W."/>
        </authorList>
    </citation>
    <scope>NUCLEOTIDE SEQUENCE</scope>
    <source>
        <strain evidence="2">WSJ</strain>
        <tissue evidence="2">Leaf</tissue>
    </source>
</reference>
<gene>
    <name evidence="2" type="ORF">QVD17_15852</name>
</gene>
<evidence type="ECO:0000313" key="2">
    <source>
        <dbReference type="EMBL" id="KAK1427169.1"/>
    </source>
</evidence>